<dbReference type="Proteomes" id="UP001153737">
    <property type="component" value="Chromosome 4"/>
</dbReference>
<dbReference type="OrthoDB" id="10261753at2759"/>
<sequence>MKIMSDKNLEMGESNSQSLTSIFKGGLDIYNDVTNSNLPMNSPDIQVNIKKAMKIFEDATRLVSLAGIFSKNEGVNEVATNDLQYFLLPALLGSLTLKLTTGQRKDIVNVAEIYFKDFLSRCNDYGLSNYQISGDQDKDEIDHAVRERTEFEKLEMAVNTRAKKIQRFAEQKELKSRLTDLKKNMENEHVDEDIKRNYFITMIKLFIHEAIDELNSIDMEKPILEHMANMKLDEKPLPKRPPSAPLKPIIITKDEVQKAVFGAGYPSLPTMTVQEFYDKRVADGVFPDPDKKPTGTGSLLEAASAGVKLYDDDLEDAKKDNLEETDDDENIARMRAKDEYKDDHRRGWGNRMNRS</sequence>
<dbReference type="InterPro" id="IPR038511">
    <property type="entry name" value="TAP42/TAP46-like_sf"/>
</dbReference>
<feature type="compositionally biased region" description="Basic and acidic residues" evidence="2">
    <location>
        <begin position="330"/>
        <end position="346"/>
    </location>
</feature>
<name>A0A9P0DKG8_PHACE</name>
<dbReference type="FunFam" id="1.25.40.540:FF:000003">
    <property type="entry name" value="Immunoglobulin (CD79A)-binding protein 1"/>
    <property type="match status" value="1"/>
</dbReference>
<reference evidence="3" key="2">
    <citation type="submission" date="2022-10" db="EMBL/GenBank/DDBJ databases">
        <authorList>
            <consortium name="ENA_rothamsted_submissions"/>
            <consortium name="culmorum"/>
            <person name="King R."/>
        </authorList>
    </citation>
    <scope>NUCLEOTIDE SEQUENCE</scope>
</reference>
<gene>
    <name evidence="3" type="ORF">PHAECO_LOCUS8067</name>
</gene>
<dbReference type="Gene3D" id="1.25.40.540">
    <property type="entry name" value="TAP42-like family"/>
    <property type="match status" value="1"/>
</dbReference>
<reference evidence="3" key="1">
    <citation type="submission" date="2022-01" db="EMBL/GenBank/DDBJ databases">
        <authorList>
            <person name="King R."/>
        </authorList>
    </citation>
    <scope>NUCLEOTIDE SEQUENCE</scope>
</reference>
<dbReference type="GO" id="GO:0051721">
    <property type="term" value="F:protein phosphatase 2A binding"/>
    <property type="evidence" value="ECO:0007669"/>
    <property type="project" value="TreeGrafter"/>
</dbReference>
<feature type="region of interest" description="Disordered" evidence="2">
    <location>
        <begin position="316"/>
        <end position="355"/>
    </location>
</feature>
<evidence type="ECO:0008006" key="5">
    <source>
        <dbReference type="Google" id="ProtNLM"/>
    </source>
</evidence>
<evidence type="ECO:0000313" key="3">
    <source>
        <dbReference type="EMBL" id="CAH1163312.1"/>
    </source>
</evidence>
<protein>
    <recommendedName>
        <fullName evidence="5">Immunoglobulin-binding protein 1</fullName>
    </recommendedName>
</protein>
<dbReference type="GO" id="GO:0005829">
    <property type="term" value="C:cytosol"/>
    <property type="evidence" value="ECO:0007669"/>
    <property type="project" value="TreeGrafter"/>
</dbReference>
<dbReference type="EMBL" id="OU896710">
    <property type="protein sequence ID" value="CAH1163312.1"/>
    <property type="molecule type" value="Genomic_DNA"/>
</dbReference>
<evidence type="ECO:0000256" key="1">
    <source>
        <dbReference type="ARBA" id="ARBA00034730"/>
    </source>
</evidence>
<dbReference type="PANTHER" id="PTHR10933:SF9">
    <property type="entry name" value="IMMUNOGLOBULIN-BINDING PROTEIN 1"/>
    <property type="match status" value="1"/>
</dbReference>
<dbReference type="GO" id="GO:0035303">
    <property type="term" value="P:regulation of dephosphorylation"/>
    <property type="evidence" value="ECO:0007669"/>
    <property type="project" value="TreeGrafter"/>
</dbReference>
<keyword evidence="4" id="KW-1185">Reference proteome</keyword>
<dbReference type="AlphaFoldDB" id="A0A9P0DKG8"/>
<organism evidence="3 4">
    <name type="scientific">Phaedon cochleariae</name>
    <name type="common">Mustard beetle</name>
    <dbReference type="NCBI Taxonomy" id="80249"/>
    <lineage>
        <taxon>Eukaryota</taxon>
        <taxon>Metazoa</taxon>
        <taxon>Ecdysozoa</taxon>
        <taxon>Arthropoda</taxon>
        <taxon>Hexapoda</taxon>
        <taxon>Insecta</taxon>
        <taxon>Pterygota</taxon>
        <taxon>Neoptera</taxon>
        <taxon>Endopterygota</taxon>
        <taxon>Coleoptera</taxon>
        <taxon>Polyphaga</taxon>
        <taxon>Cucujiformia</taxon>
        <taxon>Chrysomeloidea</taxon>
        <taxon>Chrysomelidae</taxon>
        <taxon>Chrysomelinae</taxon>
        <taxon>Chrysomelini</taxon>
        <taxon>Phaedon</taxon>
    </lineage>
</organism>
<dbReference type="PANTHER" id="PTHR10933">
    <property type="entry name" value="IMMUNOGLOBULIN-BINDING PROTEIN 1"/>
    <property type="match status" value="1"/>
</dbReference>
<dbReference type="InterPro" id="IPR007304">
    <property type="entry name" value="TAP46-like"/>
</dbReference>
<evidence type="ECO:0000313" key="4">
    <source>
        <dbReference type="Proteomes" id="UP001153737"/>
    </source>
</evidence>
<proteinExistence type="inferred from homology"/>
<accession>A0A9P0DKG8</accession>
<evidence type="ECO:0000256" key="2">
    <source>
        <dbReference type="SAM" id="MobiDB-lite"/>
    </source>
</evidence>
<dbReference type="GO" id="GO:0009966">
    <property type="term" value="P:regulation of signal transduction"/>
    <property type="evidence" value="ECO:0007669"/>
    <property type="project" value="InterPro"/>
</dbReference>
<comment type="similarity">
    <text evidence="1">Belongs to the IGBP1/TAP42 family.</text>
</comment>
<dbReference type="Pfam" id="PF04177">
    <property type="entry name" value="TAP42"/>
    <property type="match status" value="1"/>
</dbReference>